<evidence type="ECO:0000313" key="4">
    <source>
        <dbReference type="EMBL" id="CAF3633517.1"/>
    </source>
</evidence>
<protein>
    <submittedName>
        <fullName evidence="3">Uncharacterized protein</fullName>
    </submittedName>
</protein>
<evidence type="ECO:0000313" key="5">
    <source>
        <dbReference type="EMBL" id="CAF3974663.1"/>
    </source>
</evidence>
<comment type="caution">
    <text evidence="3">The sequence shown here is derived from an EMBL/GenBank/DDBJ whole genome shotgun (WGS) entry which is preliminary data.</text>
</comment>
<sequence length="146" mass="15946">MCITFLFIQVVLVHGQQSSQWIGTFKTDNSCDQSKCCCLNGTVTISEQDANNLELVAPLAGQCDSHKEIEVPLVKPAGYITTINFGGQTFDAQLTADNKTISIVYGMNNVCSVNAVRDSGQQLSQWIGTFKTDNSCDQNLSKFLII</sequence>
<accession>A0A814WYJ1</accession>
<gene>
    <name evidence="3" type="ORF">GPM918_LOCUS24192</name>
    <name evidence="2" type="ORF">OVA965_LOCUS7005</name>
    <name evidence="5" type="ORF">SRO942_LOCUS24191</name>
    <name evidence="4" type="ORF">TMI583_LOCUS7001</name>
</gene>
<dbReference type="AlphaFoldDB" id="A0A814WYJ1"/>
<keyword evidence="1" id="KW-0732">Signal</keyword>
<keyword evidence="6" id="KW-1185">Reference proteome</keyword>
<dbReference type="Proteomes" id="UP000682733">
    <property type="component" value="Unassembled WGS sequence"/>
</dbReference>
<dbReference type="Proteomes" id="UP000677228">
    <property type="component" value="Unassembled WGS sequence"/>
</dbReference>
<dbReference type="EMBL" id="CAJOBA010002177">
    <property type="protein sequence ID" value="CAF3633517.1"/>
    <property type="molecule type" value="Genomic_DNA"/>
</dbReference>
<evidence type="ECO:0000256" key="1">
    <source>
        <dbReference type="SAM" id="SignalP"/>
    </source>
</evidence>
<dbReference type="Proteomes" id="UP000681722">
    <property type="component" value="Unassembled WGS sequence"/>
</dbReference>
<dbReference type="OrthoDB" id="9982313at2759"/>
<dbReference type="Proteomes" id="UP000663829">
    <property type="component" value="Unassembled WGS sequence"/>
</dbReference>
<organism evidence="3 6">
    <name type="scientific">Didymodactylos carnosus</name>
    <dbReference type="NCBI Taxonomy" id="1234261"/>
    <lineage>
        <taxon>Eukaryota</taxon>
        <taxon>Metazoa</taxon>
        <taxon>Spiralia</taxon>
        <taxon>Gnathifera</taxon>
        <taxon>Rotifera</taxon>
        <taxon>Eurotatoria</taxon>
        <taxon>Bdelloidea</taxon>
        <taxon>Philodinida</taxon>
        <taxon>Philodinidae</taxon>
        <taxon>Didymodactylos</taxon>
    </lineage>
</organism>
<feature type="signal peptide" evidence="1">
    <location>
        <begin position="1"/>
        <end position="15"/>
    </location>
</feature>
<dbReference type="EMBL" id="CAJNOQ010008927">
    <property type="protein sequence ID" value="CAF1210635.1"/>
    <property type="molecule type" value="Genomic_DNA"/>
</dbReference>
<name>A0A814WYJ1_9BILA</name>
<reference evidence="3" key="1">
    <citation type="submission" date="2021-02" db="EMBL/GenBank/DDBJ databases">
        <authorList>
            <person name="Nowell W R."/>
        </authorList>
    </citation>
    <scope>NUCLEOTIDE SEQUENCE</scope>
</reference>
<evidence type="ECO:0000313" key="6">
    <source>
        <dbReference type="Proteomes" id="UP000663829"/>
    </source>
</evidence>
<feature type="chain" id="PRO_5036226394" evidence="1">
    <location>
        <begin position="16"/>
        <end position="146"/>
    </location>
</feature>
<dbReference type="EMBL" id="CAJNOK010002177">
    <property type="protein sequence ID" value="CAF0848253.1"/>
    <property type="molecule type" value="Genomic_DNA"/>
</dbReference>
<proteinExistence type="predicted"/>
<evidence type="ECO:0000313" key="2">
    <source>
        <dbReference type="EMBL" id="CAF0848253.1"/>
    </source>
</evidence>
<dbReference type="EMBL" id="CAJOBC010008928">
    <property type="protein sequence ID" value="CAF3974663.1"/>
    <property type="molecule type" value="Genomic_DNA"/>
</dbReference>
<evidence type="ECO:0000313" key="3">
    <source>
        <dbReference type="EMBL" id="CAF1210635.1"/>
    </source>
</evidence>